<keyword evidence="14" id="KW-0378">Hydrolase</keyword>
<keyword evidence="4" id="KW-0997">Cell inner membrane</keyword>
<keyword evidence="5 11" id="KW-0812">Transmembrane</keyword>
<dbReference type="Gene3D" id="1.20.1560.10">
    <property type="entry name" value="ABC transporter type 1, transmembrane domain"/>
    <property type="match status" value="1"/>
</dbReference>
<gene>
    <name evidence="14" type="ORF">BMIN_1323</name>
</gene>
<dbReference type="GO" id="GO:0005886">
    <property type="term" value="C:plasma membrane"/>
    <property type="evidence" value="ECO:0007669"/>
    <property type="project" value="UniProtKB-SubCell"/>
</dbReference>
<dbReference type="Gene3D" id="3.40.50.300">
    <property type="entry name" value="P-loop containing nucleotide triphosphate hydrolases"/>
    <property type="match status" value="1"/>
</dbReference>
<keyword evidence="3" id="KW-1003">Cell membrane</keyword>
<organism evidence="14 15">
    <name type="scientific">Bifidobacterium minimum</name>
    <dbReference type="NCBI Taxonomy" id="1693"/>
    <lineage>
        <taxon>Bacteria</taxon>
        <taxon>Bacillati</taxon>
        <taxon>Actinomycetota</taxon>
        <taxon>Actinomycetes</taxon>
        <taxon>Bifidobacteriales</taxon>
        <taxon>Bifidobacteriaceae</taxon>
        <taxon>Bifidobacterium</taxon>
    </lineage>
</organism>
<dbReference type="RefSeq" id="WP_022861462.1">
    <property type="nucleotide sequence ID" value="NZ_JGZD01000004.1"/>
</dbReference>
<evidence type="ECO:0000256" key="1">
    <source>
        <dbReference type="ARBA" id="ARBA00004429"/>
    </source>
</evidence>
<feature type="transmembrane region" description="Helical" evidence="11">
    <location>
        <begin position="127"/>
        <end position="147"/>
    </location>
</feature>
<feature type="transmembrane region" description="Helical" evidence="11">
    <location>
        <begin position="61"/>
        <end position="84"/>
    </location>
</feature>
<comment type="caution">
    <text evidence="14">The sequence shown here is derived from an EMBL/GenBank/DDBJ whole genome shotgun (WGS) entry which is preliminary data.</text>
</comment>
<sequence length="605" mass="66333">MLRISRYLSKEEVGQLVVGLLFVVGQVWLDLRLPDYMSDITTLVQTPGSQMRDIWIAGGKMLLVSLGSVLCAVATGFIAARVAASFGQRLRSLEFSSVESFGPEEMGRFSTASLITRSTNDITQIQTFITMGLLLLVRAPIMAVWALVKIAGKGFEWTLATGVAVLILMIAVAILMRMVLPKFRSMQRLTDNINDVARENLTGLRVVRAYNAEAYQERKFDEANRELTDTQLFTNRSMAVMMPLMNTVMNGLMLAVYWIGAYLIQNAGAADRLTLFSNMVVFSSYSVQVIMAFLLMSMVFVLLPRADVSARRVLEVIDTKPTVVSGARRGGEPGMRGTVEFRGVGFTYPGSREPMLRDVSFVARPGQTVAFIGSTGSGKSTLVNLVPRFYDATEGQVLVDGVDVRDYDIMSLRDRIGYVPQKSVLFSGTVSSNIAYGDRRRGVGVGGGEDGADLPVTENSAAADPERVRRAARIAQAEEFIDQMEGGYEARISQDGDNVSGGQKQRLSIARAVYRDPSILVFDDSFSALDFRTDRAVREALKARMSESTVLLVAQRVGTIMDADRIVVLDDGQVVGQGTHRELLATCEVYRQIAESQLTESELGA</sequence>
<dbReference type="eggNOG" id="COG1132">
    <property type="taxonomic scope" value="Bacteria"/>
</dbReference>
<comment type="similarity">
    <text evidence="10">Belongs to the ABC transporter superfamily. Siderophore-Fe(3+) uptake transporter (SIUT) (TC 3.A.1.21) family.</text>
</comment>
<keyword evidence="8 11" id="KW-1133">Transmembrane helix</keyword>
<evidence type="ECO:0000256" key="5">
    <source>
        <dbReference type="ARBA" id="ARBA00022692"/>
    </source>
</evidence>
<dbReference type="InterPro" id="IPR017871">
    <property type="entry name" value="ABC_transporter-like_CS"/>
</dbReference>
<dbReference type="PANTHER" id="PTHR24221">
    <property type="entry name" value="ATP-BINDING CASSETTE SUB-FAMILY B"/>
    <property type="match status" value="1"/>
</dbReference>
<keyword evidence="2" id="KW-0813">Transport</keyword>
<accession>A0A087BSQ7</accession>
<dbReference type="InterPro" id="IPR003593">
    <property type="entry name" value="AAA+_ATPase"/>
</dbReference>
<dbReference type="InterPro" id="IPR036640">
    <property type="entry name" value="ABC1_TM_sf"/>
</dbReference>
<dbReference type="Pfam" id="PF00664">
    <property type="entry name" value="ABC_membrane"/>
    <property type="match status" value="1"/>
</dbReference>
<feature type="transmembrane region" description="Helical" evidence="11">
    <location>
        <begin position="244"/>
        <end position="265"/>
    </location>
</feature>
<proteinExistence type="inferred from homology"/>
<evidence type="ECO:0000256" key="2">
    <source>
        <dbReference type="ARBA" id="ARBA00022448"/>
    </source>
</evidence>
<dbReference type="Pfam" id="PF00005">
    <property type="entry name" value="ABC_tran"/>
    <property type="match status" value="1"/>
</dbReference>
<feature type="transmembrane region" description="Helical" evidence="11">
    <location>
        <begin position="159"/>
        <end position="180"/>
    </location>
</feature>
<comment type="subcellular location">
    <subcellularLocation>
        <location evidence="1">Cell inner membrane</location>
        <topology evidence="1">Multi-pass membrane protein</topology>
    </subcellularLocation>
</comment>
<keyword evidence="15" id="KW-1185">Reference proteome</keyword>
<dbReference type="SUPFAM" id="SSF52540">
    <property type="entry name" value="P-loop containing nucleoside triphosphate hydrolases"/>
    <property type="match status" value="1"/>
</dbReference>
<feature type="transmembrane region" description="Helical" evidence="11">
    <location>
        <begin position="285"/>
        <end position="303"/>
    </location>
</feature>
<feature type="domain" description="ABC transmembrane type-1" evidence="13">
    <location>
        <begin position="17"/>
        <end position="305"/>
    </location>
</feature>
<dbReference type="SMART" id="SM00382">
    <property type="entry name" value="AAA"/>
    <property type="match status" value="1"/>
</dbReference>
<keyword evidence="6" id="KW-0547">Nucleotide-binding</keyword>
<evidence type="ECO:0000259" key="13">
    <source>
        <dbReference type="PROSITE" id="PS50929"/>
    </source>
</evidence>
<protein>
    <submittedName>
        <fullName evidence="14">Multidrug resistance ABC superfamily ATP binding cassette transporter, ABC/membrane protein</fullName>
        <ecNumber evidence="14">3.6.3.44</ecNumber>
    </submittedName>
</protein>
<dbReference type="InterPro" id="IPR027417">
    <property type="entry name" value="P-loop_NTPase"/>
</dbReference>
<dbReference type="PANTHER" id="PTHR24221:SF276">
    <property type="entry name" value="ABC TRANSPORTER, ATP-BINDING_PERMEASE PROTEIN"/>
    <property type="match status" value="1"/>
</dbReference>
<dbReference type="PROSITE" id="PS00211">
    <property type="entry name" value="ABC_TRANSPORTER_1"/>
    <property type="match status" value="1"/>
</dbReference>
<reference evidence="14 15" key="1">
    <citation type="submission" date="2014-03" db="EMBL/GenBank/DDBJ databases">
        <title>Genomics of Bifidobacteria.</title>
        <authorList>
            <person name="Ventura M."/>
            <person name="Milani C."/>
            <person name="Lugli G.A."/>
        </authorList>
    </citation>
    <scope>NUCLEOTIDE SEQUENCE [LARGE SCALE GENOMIC DNA]</scope>
    <source>
        <strain evidence="14 15">LMG 11592</strain>
    </source>
</reference>
<evidence type="ECO:0000256" key="10">
    <source>
        <dbReference type="ARBA" id="ARBA00023455"/>
    </source>
</evidence>
<name>A0A087BSQ7_9BIFI</name>
<evidence type="ECO:0000256" key="3">
    <source>
        <dbReference type="ARBA" id="ARBA00022475"/>
    </source>
</evidence>
<keyword evidence="7" id="KW-0067">ATP-binding</keyword>
<evidence type="ECO:0000313" key="14">
    <source>
        <dbReference type="EMBL" id="KFI74057.1"/>
    </source>
</evidence>
<dbReference type="InterPro" id="IPR011527">
    <property type="entry name" value="ABC1_TM_dom"/>
</dbReference>
<dbReference type="InterPro" id="IPR003439">
    <property type="entry name" value="ABC_transporter-like_ATP-bd"/>
</dbReference>
<evidence type="ECO:0000313" key="15">
    <source>
        <dbReference type="Proteomes" id="UP000029014"/>
    </source>
</evidence>
<evidence type="ECO:0000256" key="11">
    <source>
        <dbReference type="SAM" id="Phobius"/>
    </source>
</evidence>
<evidence type="ECO:0000256" key="6">
    <source>
        <dbReference type="ARBA" id="ARBA00022741"/>
    </source>
</evidence>
<dbReference type="GO" id="GO:0140359">
    <property type="term" value="F:ABC-type transporter activity"/>
    <property type="evidence" value="ECO:0007669"/>
    <property type="project" value="InterPro"/>
</dbReference>
<evidence type="ECO:0000256" key="8">
    <source>
        <dbReference type="ARBA" id="ARBA00022989"/>
    </source>
</evidence>
<dbReference type="GO" id="GO:0016887">
    <property type="term" value="F:ATP hydrolysis activity"/>
    <property type="evidence" value="ECO:0007669"/>
    <property type="project" value="InterPro"/>
</dbReference>
<evidence type="ECO:0000256" key="4">
    <source>
        <dbReference type="ARBA" id="ARBA00022519"/>
    </source>
</evidence>
<dbReference type="GO" id="GO:0005524">
    <property type="term" value="F:ATP binding"/>
    <property type="evidence" value="ECO:0007669"/>
    <property type="project" value="UniProtKB-KW"/>
</dbReference>
<dbReference type="InterPro" id="IPR039421">
    <property type="entry name" value="Type_1_exporter"/>
</dbReference>
<dbReference type="SUPFAM" id="SSF90123">
    <property type="entry name" value="ABC transporter transmembrane region"/>
    <property type="match status" value="1"/>
</dbReference>
<feature type="domain" description="ABC transporter" evidence="12">
    <location>
        <begin position="339"/>
        <end position="596"/>
    </location>
</feature>
<evidence type="ECO:0000256" key="7">
    <source>
        <dbReference type="ARBA" id="ARBA00022840"/>
    </source>
</evidence>
<dbReference type="PROSITE" id="PS50929">
    <property type="entry name" value="ABC_TM1F"/>
    <property type="match status" value="1"/>
</dbReference>
<keyword evidence="9 11" id="KW-0472">Membrane</keyword>
<feature type="transmembrane region" description="Helical" evidence="11">
    <location>
        <begin position="12"/>
        <end position="29"/>
    </location>
</feature>
<dbReference type="STRING" id="1693.BMIN_1323"/>
<evidence type="ECO:0000256" key="9">
    <source>
        <dbReference type="ARBA" id="ARBA00023136"/>
    </source>
</evidence>
<dbReference type="PROSITE" id="PS50893">
    <property type="entry name" value="ABC_TRANSPORTER_2"/>
    <property type="match status" value="1"/>
</dbReference>
<dbReference type="Proteomes" id="UP000029014">
    <property type="component" value="Unassembled WGS sequence"/>
</dbReference>
<dbReference type="EMBL" id="JGZD01000004">
    <property type="protein sequence ID" value="KFI74057.1"/>
    <property type="molecule type" value="Genomic_DNA"/>
</dbReference>
<dbReference type="AlphaFoldDB" id="A0A087BSQ7"/>
<dbReference type="CDD" id="cd18548">
    <property type="entry name" value="ABC_6TM_Tm287_like"/>
    <property type="match status" value="1"/>
</dbReference>
<dbReference type="FunFam" id="3.40.50.300:FF:000221">
    <property type="entry name" value="Multidrug ABC transporter ATP-binding protein"/>
    <property type="match status" value="1"/>
</dbReference>
<evidence type="ECO:0000259" key="12">
    <source>
        <dbReference type="PROSITE" id="PS50893"/>
    </source>
</evidence>
<dbReference type="EC" id="3.6.3.44" evidence="14"/>